<dbReference type="Proteomes" id="UP001177023">
    <property type="component" value="Unassembled WGS sequence"/>
</dbReference>
<feature type="non-terminal residue" evidence="7">
    <location>
        <position position="372"/>
    </location>
</feature>
<dbReference type="SMART" id="SM00369">
    <property type="entry name" value="LRR_TYP"/>
    <property type="match status" value="5"/>
</dbReference>
<dbReference type="GO" id="GO:0005886">
    <property type="term" value="C:plasma membrane"/>
    <property type="evidence" value="ECO:0007669"/>
    <property type="project" value="TreeGrafter"/>
</dbReference>
<proteinExistence type="predicted"/>
<evidence type="ECO:0000256" key="1">
    <source>
        <dbReference type="ARBA" id="ARBA00022614"/>
    </source>
</evidence>
<dbReference type="SUPFAM" id="SSF52058">
    <property type="entry name" value="L domain-like"/>
    <property type="match status" value="1"/>
</dbReference>
<keyword evidence="4" id="KW-0472">Membrane</keyword>
<organism evidence="7 8">
    <name type="scientific">Mesorhabditis spiculigera</name>
    <dbReference type="NCBI Taxonomy" id="96644"/>
    <lineage>
        <taxon>Eukaryota</taxon>
        <taxon>Metazoa</taxon>
        <taxon>Ecdysozoa</taxon>
        <taxon>Nematoda</taxon>
        <taxon>Chromadorea</taxon>
        <taxon>Rhabditida</taxon>
        <taxon>Rhabditina</taxon>
        <taxon>Rhabditomorpha</taxon>
        <taxon>Rhabditoidea</taxon>
        <taxon>Rhabditidae</taxon>
        <taxon>Mesorhabditinae</taxon>
        <taxon>Mesorhabditis</taxon>
    </lineage>
</organism>
<dbReference type="InterPro" id="IPR003591">
    <property type="entry name" value="Leu-rich_rpt_typical-subtyp"/>
</dbReference>
<dbReference type="InterPro" id="IPR001611">
    <property type="entry name" value="Leu-rich_rpt"/>
</dbReference>
<dbReference type="EMBL" id="CATQJA010002651">
    <property type="protein sequence ID" value="CAJ0577638.1"/>
    <property type="molecule type" value="Genomic_DNA"/>
</dbReference>
<keyword evidence="8" id="KW-1185">Reference proteome</keyword>
<evidence type="ECO:0000313" key="7">
    <source>
        <dbReference type="EMBL" id="CAJ0577638.1"/>
    </source>
</evidence>
<keyword evidence="4" id="KW-0812">Transmembrane</keyword>
<feature type="chain" id="PRO_5041252736" description="LRRCT domain-containing protein" evidence="5">
    <location>
        <begin position="22"/>
        <end position="372"/>
    </location>
</feature>
<dbReference type="AlphaFoldDB" id="A0AA36G308"/>
<dbReference type="PANTHER" id="PTHR24369">
    <property type="entry name" value="ANTIGEN BSP, PUTATIVE-RELATED"/>
    <property type="match status" value="1"/>
</dbReference>
<comment type="caution">
    <text evidence="7">The sequence shown here is derived from an EMBL/GenBank/DDBJ whole genome shotgun (WGS) entry which is preliminary data.</text>
</comment>
<keyword evidence="1" id="KW-0433">Leucine-rich repeat</keyword>
<dbReference type="InterPro" id="IPR032675">
    <property type="entry name" value="LRR_dom_sf"/>
</dbReference>
<dbReference type="Gene3D" id="3.80.10.10">
    <property type="entry name" value="Ribonuclease Inhibitor"/>
    <property type="match status" value="1"/>
</dbReference>
<sequence>MLTRHALAIALLGVVVAVAQGQRLKRGSSKRLPTQEEADCPYGCRCNQTTVTCRNRGLGKDVFEDIHSRGFPHLDTIEIVGNRFGDISESLFDDQDDHNSVTIVNLTDNKITKIGKNTFNGVRNVEWLYLDNNDIKSVGTQPFAKLANLRGIHLKAAFGDISAAAKADLLALFFDHPRRGWNELQEIDLSNNGLEIINPNTFCKVPSLVRLILDGNNLKKFEVAPKCLQGLRQLVLRGNKLETVPATLYDMLPSLNAVDVSKNPLVCDCALMPFLKIAREDPNNFLNQGQTVCELPSNYRGQHIFDAKADLCESSSSFWPHFLILLAIGGAGLFVYSRFRSRLPTPLPFQFGYQNLNQQSVLTEERVEPEFV</sequence>
<evidence type="ECO:0000259" key="6">
    <source>
        <dbReference type="SMART" id="SM00082"/>
    </source>
</evidence>
<dbReference type="Pfam" id="PF13855">
    <property type="entry name" value="LRR_8"/>
    <property type="match status" value="2"/>
</dbReference>
<feature type="transmembrane region" description="Helical" evidence="4">
    <location>
        <begin position="318"/>
        <end position="336"/>
    </location>
</feature>
<evidence type="ECO:0000256" key="5">
    <source>
        <dbReference type="SAM" id="SignalP"/>
    </source>
</evidence>
<keyword evidence="3" id="KW-0677">Repeat</keyword>
<dbReference type="SMART" id="SM00082">
    <property type="entry name" value="LRRCT"/>
    <property type="match status" value="1"/>
</dbReference>
<keyword evidence="4" id="KW-1133">Transmembrane helix</keyword>
<gene>
    <name evidence="7" type="ORF">MSPICULIGERA_LOCUS15908</name>
</gene>
<keyword evidence="2 5" id="KW-0732">Signal</keyword>
<dbReference type="InterPro" id="IPR050541">
    <property type="entry name" value="LRR_TM_domain-containing"/>
</dbReference>
<evidence type="ECO:0000256" key="2">
    <source>
        <dbReference type="ARBA" id="ARBA00022729"/>
    </source>
</evidence>
<dbReference type="InterPro" id="IPR000483">
    <property type="entry name" value="Cys-rich_flank_reg_C"/>
</dbReference>
<dbReference type="PANTHER" id="PTHR24369:SF210">
    <property type="entry name" value="CHAOPTIN-RELATED"/>
    <property type="match status" value="1"/>
</dbReference>
<evidence type="ECO:0000256" key="3">
    <source>
        <dbReference type="ARBA" id="ARBA00022737"/>
    </source>
</evidence>
<name>A0AA36G308_9BILA</name>
<protein>
    <recommendedName>
        <fullName evidence="6">LRRCT domain-containing protein</fullName>
    </recommendedName>
</protein>
<dbReference type="PROSITE" id="PS51450">
    <property type="entry name" value="LRR"/>
    <property type="match status" value="1"/>
</dbReference>
<evidence type="ECO:0000256" key="4">
    <source>
        <dbReference type="SAM" id="Phobius"/>
    </source>
</evidence>
<feature type="signal peptide" evidence="5">
    <location>
        <begin position="1"/>
        <end position="21"/>
    </location>
</feature>
<evidence type="ECO:0000313" key="8">
    <source>
        <dbReference type="Proteomes" id="UP001177023"/>
    </source>
</evidence>
<feature type="domain" description="LRRCT" evidence="6">
    <location>
        <begin position="263"/>
        <end position="313"/>
    </location>
</feature>
<accession>A0AA36G308</accession>
<reference evidence="7" key="1">
    <citation type="submission" date="2023-06" db="EMBL/GenBank/DDBJ databases">
        <authorList>
            <person name="Delattre M."/>
        </authorList>
    </citation>
    <scope>NUCLEOTIDE SEQUENCE</scope>
    <source>
        <strain evidence="7">AF72</strain>
    </source>
</reference>